<reference evidence="3 4" key="1">
    <citation type="submission" date="2021-03" db="EMBL/GenBank/DDBJ databases">
        <title>Genomic Encyclopedia of Type Strains, Phase IV (KMG-IV): sequencing the most valuable type-strain genomes for metagenomic binning, comparative biology and taxonomic classification.</title>
        <authorList>
            <person name="Goeker M."/>
        </authorList>
    </citation>
    <scope>NUCLEOTIDE SEQUENCE [LARGE SCALE GENOMIC DNA]</scope>
    <source>
        <strain evidence="3 4">DSM 26806</strain>
    </source>
</reference>
<keyword evidence="2" id="KW-0472">Membrane</keyword>
<dbReference type="SUPFAM" id="SSF53187">
    <property type="entry name" value="Zn-dependent exopeptidases"/>
    <property type="match status" value="1"/>
</dbReference>
<keyword evidence="2" id="KW-0812">Transmembrane</keyword>
<evidence type="ECO:0000256" key="1">
    <source>
        <dbReference type="SAM" id="MobiDB-lite"/>
    </source>
</evidence>
<name>A0ABS4JDW1_9BACL</name>
<accession>A0ABS4JDW1</accession>
<proteinExistence type="predicted"/>
<keyword evidence="4" id="KW-1185">Reference proteome</keyword>
<feature type="region of interest" description="Disordered" evidence="1">
    <location>
        <begin position="391"/>
        <end position="423"/>
    </location>
</feature>
<dbReference type="RefSeq" id="WP_209858314.1">
    <property type="nucleotide sequence ID" value="NZ_JAGGLD010000001.1"/>
</dbReference>
<evidence type="ECO:0000256" key="2">
    <source>
        <dbReference type="SAM" id="Phobius"/>
    </source>
</evidence>
<feature type="transmembrane region" description="Helical" evidence="2">
    <location>
        <begin position="21"/>
        <end position="46"/>
    </location>
</feature>
<dbReference type="InterPro" id="IPR010897">
    <property type="entry name" value="Spore_II_P"/>
</dbReference>
<dbReference type="EMBL" id="JAGGLD010000001">
    <property type="protein sequence ID" value="MBP1999136.1"/>
    <property type="molecule type" value="Genomic_DNA"/>
</dbReference>
<evidence type="ECO:0000313" key="4">
    <source>
        <dbReference type="Proteomes" id="UP001519288"/>
    </source>
</evidence>
<dbReference type="Pfam" id="PF07454">
    <property type="entry name" value="SpoIIP"/>
    <property type="match status" value="1"/>
</dbReference>
<keyword evidence="2" id="KW-1133">Transmembrane helix</keyword>
<dbReference type="NCBIfam" id="TIGR02867">
    <property type="entry name" value="spore_II_P"/>
    <property type="match status" value="1"/>
</dbReference>
<sequence>MKSFRTWNIGRIRQNLIQMLAMGRTFVLLMGLSIVFFILLGIGGLAEQSLNTSPVSSMKGLAASLSSRFFVDMVGMEIPHLDKGKKEASTFSGQHMTNFVFQLLTNVNPSDPKSLLAREVPGLAANNAVLLRNGSGNKDADAPQDYHPDSSKQIEIPNEATTPPESSDPPSTSEDHGTRPITDKVVMIYHSHPQESYNPLLGTLGDNPSTAAFDKNVGIVGTKVSKELEKKGLGALHTLADYASSVQGYNYNFSYKYSKATVKAAMTQNKDLKYFIDIHRDSAHYKKTTNVINGVSYAKLFFIIGYANPNWRKNEAFATAIHERIEKKYPGISRGIWGKTSAQGNGEYNQSFSPNSVLIEVGGIDNTQEELDRTSKILADTIAEVYWSQQKANKVDTSPKKESKNKKIAPKDTVPAEEAVPGT</sequence>
<protein>
    <submittedName>
        <fullName evidence="3">Stage II sporulation protein P</fullName>
    </submittedName>
</protein>
<feature type="compositionally biased region" description="Basic and acidic residues" evidence="1">
    <location>
        <begin position="138"/>
        <end position="152"/>
    </location>
</feature>
<feature type="compositionally biased region" description="Low complexity" evidence="1">
    <location>
        <begin position="161"/>
        <end position="172"/>
    </location>
</feature>
<gene>
    <name evidence="3" type="ORF">J2Z69_000155</name>
</gene>
<dbReference type="Proteomes" id="UP001519288">
    <property type="component" value="Unassembled WGS sequence"/>
</dbReference>
<comment type="caution">
    <text evidence="3">The sequence shown here is derived from an EMBL/GenBank/DDBJ whole genome shotgun (WGS) entry which is preliminary data.</text>
</comment>
<feature type="compositionally biased region" description="Basic and acidic residues" evidence="1">
    <location>
        <begin position="393"/>
        <end position="402"/>
    </location>
</feature>
<organism evidence="3 4">
    <name type="scientific">Paenibacillus shirakamiensis</name>
    <dbReference type="NCBI Taxonomy" id="1265935"/>
    <lineage>
        <taxon>Bacteria</taxon>
        <taxon>Bacillati</taxon>
        <taxon>Bacillota</taxon>
        <taxon>Bacilli</taxon>
        <taxon>Bacillales</taxon>
        <taxon>Paenibacillaceae</taxon>
        <taxon>Paenibacillus</taxon>
    </lineage>
</organism>
<dbReference type="Gene3D" id="3.40.630.40">
    <property type="entry name" value="Zn-dependent exopeptidases"/>
    <property type="match status" value="1"/>
</dbReference>
<feature type="region of interest" description="Disordered" evidence="1">
    <location>
        <begin position="134"/>
        <end position="178"/>
    </location>
</feature>
<evidence type="ECO:0000313" key="3">
    <source>
        <dbReference type="EMBL" id="MBP1999136.1"/>
    </source>
</evidence>